<dbReference type="SMART" id="SM00347">
    <property type="entry name" value="HTH_MARR"/>
    <property type="match status" value="1"/>
</dbReference>
<accession>A0A5Q3Q260</accession>
<evidence type="ECO:0000256" key="2">
    <source>
        <dbReference type="ARBA" id="ARBA00022490"/>
    </source>
</evidence>
<dbReference type="FunFam" id="1.10.10.10:FF:000163">
    <property type="entry name" value="MarR family transcriptional regulator"/>
    <property type="match status" value="1"/>
</dbReference>
<reference evidence="8" key="1">
    <citation type="submission" date="2019-11" db="EMBL/GenBank/DDBJ databases">
        <title>The complete genome sequence of Saccharopolyspora sp. E2A.</title>
        <authorList>
            <person name="Zhang G."/>
        </authorList>
    </citation>
    <scope>NUCLEOTIDE SEQUENCE [LARGE SCALE GENOMIC DNA]</scope>
    <source>
        <strain evidence="8">E2A</strain>
    </source>
</reference>
<dbReference type="KEGG" id="sace:GIY23_02890"/>
<dbReference type="Proteomes" id="UP000371041">
    <property type="component" value="Chromosome"/>
</dbReference>
<dbReference type="InterPro" id="IPR055166">
    <property type="entry name" value="Transc_reg_Sar_Rot_HTH"/>
</dbReference>
<keyword evidence="8" id="KW-1185">Reference proteome</keyword>
<evidence type="ECO:0000256" key="1">
    <source>
        <dbReference type="ARBA" id="ARBA00004496"/>
    </source>
</evidence>
<dbReference type="GO" id="GO:0003677">
    <property type="term" value="F:DNA binding"/>
    <property type="evidence" value="ECO:0007669"/>
    <property type="project" value="UniProtKB-KW"/>
</dbReference>
<keyword evidence="2" id="KW-0963">Cytoplasm</keyword>
<keyword evidence="3" id="KW-0805">Transcription regulation</keyword>
<evidence type="ECO:0000259" key="6">
    <source>
        <dbReference type="PROSITE" id="PS50995"/>
    </source>
</evidence>
<dbReference type="Gene3D" id="1.10.10.10">
    <property type="entry name" value="Winged helix-like DNA-binding domain superfamily/Winged helix DNA-binding domain"/>
    <property type="match status" value="1"/>
</dbReference>
<keyword evidence="4" id="KW-0238">DNA-binding</keyword>
<dbReference type="GO" id="GO:0006950">
    <property type="term" value="P:response to stress"/>
    <property type="evidence" value="ECO:0007669"/>
    <property type="project" value="TreeGrafter"/>
</dbReference>
<dbReference type="PANTHER" id="PTHR33164:SF5">
    <property type="entry name" value="ORGANIC HYDROPEROXIDE RESISTANCE TRANSCRIPTIONAL REGULATOR"/>
    <property type="match status" value="1"/>
</dbReference>
<dbReference type="PANTHER" id="PTHR33164">
    <property type="entry name" value="TRANSCRIPTIONAL REGULATOR, MARR FAMILY"/>
    <property type="match status" value="1"/>
</dbReference>
<dbReference type="InterPro" id="IPR036388">
    <property type="entry name" value="WH-like_DNA-bd_sf"/>
</dbReference>
<dbReference type="PROSITE" id="PS50995">
    <property type="entry name" value="HTH_MARR_2"/>
    <property type="match status" value="1"/>
</dbReference>
<keyword evidence="5" id="KW-0804">Transcription</keyword>
<dbReference type="CDD" id="cd00090">
    <property type="entry name" value="HTH_ARSR"/>
    <property type="match status" value="1"/>
</dbReference>
<evidence type="ECO:0000256" key="3">
    <source>
        <dbReference type="ARBA" id="ARBA00023015"/>
    </source>
</evidence>
<dbReference type="RefSeq" id="WP_154075250.1">
    <property type="nucleotide sequence ID" value="NZ_CP045929.1"/>
</dbReference>
<dbReference type="GO" id="GO:0003700">
    <property type="term" value="F:DNA-binding transcription factor activity"/>
    <property type="evidence" value="ECO:0007669"/>
    <property type="project" value="InterPro"/>
</dbReference>
<evidence type="ECO:0000256" key="4">
    <source>
        <dbReference type="ARBA" id="ARBA00023125"/>
    </source>
</evidence>
<feature type="domain" description="HTH marR-type" evidence="6">
    <location>
        <begin position="21"/>
        <end position="152"/>
    </location>
</feature>
<dbReference type="InterPro" id="IPR000835">
    <property type="entry name" value="HTH_MarR-typ"/>
</dbReference>
<dbReference type="EMBL" id="CP045929">
    <property type="protein sequence ID" value="QGK68641.1"/>
    <property type="molecule type" value="Genomic_DNA"/>
</dbReference>
<protein>
    <submittedName>
        <fullName evidence="7">MarR family transcriptional regulator</fullName>
    </submittedName>
</protein>
<evidence type="ECO:0000256" key="5">
    <source>
        <dbReference type="ARBA" id="ARBA00023163"/>
    </source>
</evidence>
<dbReference type="SUPFAM" id="SSF46785">
    <property type="entry name" value="Winged helix' DNA-binding domain"/>
    <property type="match status" value="1"/>
</dbReference>
<dbReference type="GO" id="GO:0005737">
    <property type="term" value="C:cytoplasm"/>
    <property type="evidence" value="ECO:0007669"/>
    <property type="project" value="UniProtKB-SubCell"/>
</dbReference>
<organism evidence="7 8">
    <name type="scientific">Allosaccharopolyspora coralli</name>
    <dbReference type="NCBI Taxonomy" id="2665642"/>
    <lineage>
        <taxon>Bacteria</taxon>
        <taxon>Bacillati</taxon>
        <taxon>Actinomycetota</taxon>
        <taxon>Actinomycetes</taxon>
        <taxon>Pseudonocardiales</taxon>
        <taxon>Pseudonocardiaceae</taxon>
        <taxon>Allosaccharopolyspora</taxon>
    </lineage>
</organism>
<dbReference type="Pfam" id="PF22381">
    <property type="entry name" value="Staph_reg_Sar_Rot"/>
    <property type="match status" value="1"/>
</dbReference>
<dbReference type="InterPro" id="IPR011991">
    <property type="entry name" value="ArsR-like_HTH"/>
</dbReference>
<dbReference type="InterPro" id="IPR036390">
    <property type="entry name" value="WH_DNA-bd_sf"/>
</dbReference>
<evidence type="ECO:0000313" key="7">
    <source>
        <dbReference type="EMBL" id="QGK68641.1"/>
    </source>
</evidence>
<evidence type="ECO:0000313" key="8">
    <source>
        <dbReference type="Proteomes" id="UP000371041"/>
    </source>
</evidence>
<name>A0A5Q3Q260_9PSEU</name>
<dbReference type="AlphaFoldDB" id="A0A5Q3Q260"/>
<proteinExistence type="predicted"/>
<dbReference type="InterPro" id="IPR039422">
    <property type="entry name" value="MarR/SlyA-like"/>
</dbReference>
<gene>
    <name evidence="7" type="ORF">GIY23_02890</name>
</gene>
<sequence length="168" mass="18601">MATSQAQHPDDLEGAQDLQLENQLCFALYAASRAVTELYRPLLTELGVTYPQYLVLLVLWERDTRPVKDLTEALQLDYGTVSPLLKRLETHGLVTRRRASDNESRVLVSLTPAGRELRARATGIPHALRCALQRSDHGANRELIDTLQRVTAAAQAAEPLTVTDDDAS</sequence>
<comment type="subcellular location">
    <subcellularLocation>
        <location evidence="1">Cytoplasm</location>
    </subcellularLocation>
</comment>